<gene>
    <name evidence="4" type="ORF">ATN00_02420</name>
</gene>
<dbReference type="Pfam" id="PF13561">
    <property type="entry name" value="adh_short_C2"/>
    <property type="match status" value="1"/>
</dbReference>
<evidence type="ECO:0000313" key="4">
    <source>
        <dbReference type="EMBL" id="ALR19329.1"/>
    </source>
</evidence>
<evidence type="ECO:0000256" key="2">
    <source>
        <dbReference type="ARBA" id="ARBA00023002"/>
    </source>
</evidence>
<name>A0A0S3EV74_9SPHN</name>
<dbReference type="GO" id="GO:0016491">
    <property type="term" value="F:oxidoreductase activity"/>
    <property type="evidence" value="ECO:0007669"/>
    <property type="project" value="UniProtKB-KW"/>
</dbReference>
<dbReference type="AlphaFoldDB" id="A0A0S3EV74"/>
<dbReference type="RefSeq" id="WP_062061646.1">
    <property type="nucleotide sequence ID" value="NZ_CP013264.1"/>
</dbReference>
<dbReference type="PANTHER" id="PTHR24321:SF14">
    <property type="entry name" value="SHORT-CHAIN TYPE DEHYDROGENASE_REDUCTASE BLR2146-RELATED"/>
    <property type="match status" value="1"/>
</dbReference>
<dbReference type="InterPro" id="IPR002347">
    <property type="entry name" value="SDR_fam"/>
</dbReference>
<dbReference type="PRINTS" id="PR00081">
    <property type="entry name" value="GDHRDH"/>
</dbReference>
<sequence>MNRLEGKVAIITGGAGGLGSASAKRFIAEGARVVVADLFEDRALAVADALGPNAVGMFYDASEDSSIEAAIAKTVEKFGRLDILFNNAALTDHKMHVQDRTSIDIPLEVWDKTMAINVRGILVGCRYAIPHMIKAGTGSIINTASDSGFAGDNVRIAYGTSKGAVITLTKYIAVQHGRQGIRCNAIAPGVILTEQMKGFPVLAETIHRHVVTPRLGEPEDIAALAAFLAADESSYITAQTIQCDGGHLAHQPQLADMIALEASGRGDVIE</sequence>
<dbReference type="Proteomes" id="UP000056968">
    <property type="component" value="Chromosome"/>
</dbReference>
<accession>A0A0S3EV74</accession>
<comment type="similarity">
    <text evidence="1">Belongs to the short-chain dehydrogenases/reductases (SDR) family.</text>
</comment>
<evidence type="ECO:0000256" key="1">
    <source>
        <dbReference type="ARBA" id="ARBA00006484"/>
    </source>
</evidence>
<dbReference type="PANTHER" id="PTHR24321">
    <property type="entry name" value="DEHYDROGENASES, SHORT CHAIN"/>
    <property type="match status" value="1"/>
</dbReference>
<dbReference type="KEGG" id="sbd:ATN00_02420"/>
<evidence type="ECO:0000313" key="5">
    <source>
        <dbReference type="Proteomes" id="UP000056968"/>
    </source>
</evidence>
<dbReference type="FunFam" id="3.40.50.720:FF:000084">
    <property type="entry name" value="Short-chain dehydrogenase reductase"/>
    <property type="match status" value="1"/>
</dbReference>
<comment type="catalytic activity">
    <reaction evidence="3">
        <text>2,5-dichlorocyclohexa-2,5-dien-1,4-diol + NAD(+) = 2,5-dichlorohydroquinone + NADH + H(+)</text>
        <dbReference type="Rhea" id="RHEA:15741"/>
        <dbReference type="ChEBI" id="CHEBI:15378"/>
        <dbReference type="ChEBI" id="CHEBI:27545"/>
        <dbReference type="ChEBI" id="CHEBI:28975"/>
        <dbReference type="ChEBI" id="CHEBI:57540"/>
        <dbReference type="ChEBI" id="CHEBI:57945"/>
    </reaction>
</comment>
<reference evidence="4 5" key="1">
    <citation type="submission" date="2015-11" db="EMBL/GenBank/DDBJ databases">
        <title>A Two-component Flavoprotein Monooxygenase System MeaXY Responsible for para-Hydroxylation of 2-Methyl-6-ethylaniline and 2,6-Diethylaniline in Sphingobium baderi DE-13.</title>
        <authorList>
            <person name="Cheng M."/>
            <person name="Meng Q."/>
            <person name="Yang Y."/>
            <person name="Chu C."/>
            <person name="Yan X."/>
            <person name="He J."/>
            <person name="Li S."/>
        </authorList>
    </citation>
    <scope>NUCLEOTIDE SEQUENCE [LARGE SCALE GENOMIC DNA]</scope>
    <source>
        <strain evidence="4 5">DE-13</strain>
    </source>
</reference>
<organism evidence="4 5">
    <name type="scientific">Sphingobium baderi</name>
    <dbReference type="NCBI Taxonomy" id="1332080"/>
    <lineage>
        <taxon>Bacteria</taxon>
        <taxon>Pseudomonadati</taxon>
        <taxon>Pseudomonadota</taxon>
        <taxon>Alphaproteobacteria</taxon>
        <taxon>Sphingomonadales</taxon>
        <taxon>Sphingomonadaceae</taxon>
        <taxon>Sphingobium</taxon>
    </lineage>
</organism>
<dbReference type="OrthoDB" id="7064009at2"/>
<keyword evidence="5" id="KW-1185">Reference proteome</keyword>
<dbReference type="PRINTS" id="PR00080">
    <property type="entry name" value="SDRFAMILY"/>
</dbReference>
<proteinExistence type="inferred from homology"/>
<protein>
    <submittedName>
        <fullName evidence="4">Short-chain dehydrogenase</fullName>
    </submittedName>
</protein>
<dbReference type="SUPFAM" id="SSF51735">
    <property type="entry name" value="NAD(P)-binding Rossmann-fold domains"/>
    <property type="match status" value="1"/>
</dbReference>
<dbReference type="STRING" id="1332080.ATN00_02420"/>
<dbReference type="Gene3D" id="3.40.50.720">
    <property type="entry name" value="NAD(P)-binding Rossmann-like Domain"/>
    <property type="match status" value="1"/>
</dbReference>
<dbReference type="EMBL" id="CP013264">
    <property type="protein sequence ID" value="ALR19329.1"/>
    <property type="molecule type" value="Genomic_DNA"/>
</dbReference>
<keyword evidence="2" id="KW-0560">Oxidoreductase</keyword>
<dbReference type="InterPro" id="IPR036291">
    <property type="entry name" value="NAD(P)-bd_dom_sf"/>
</dbReference>
<dbReference type="NCBIfam" id="NF005559">
    <property type="entry name" value="PRK07231.1"/>
    <property type="match status" value="1"/>
</dbReference>
<evidence type="ECO:0000256" key="3">
    <source>
        <dbReference type="ARBA" id="ARBA00051383"/>
    </source>
</evidence>